<reference evidence="5 6" key="1">
    <citation type="journal article" date="2023" name="Access Microbiol">
        <title>The genome of a steinernematid-associated Pseudomonas piscis bacterium encodes the biosynthesis of insect toxins.</title>
        <authorList>
            <person name="Awori R.M."/>
            <person name="Hendre P."/>
            <person name="Amugune N.O."/>
        </authorList>
    </citation>
    <scope>NUCLEOTIDE SEQUENCE [LARGE SCALE GENOMIC DNA]</scope>
    <source>
        <strain evidence="5 6">75</strain>
    </source>
</reference>
<dbReference type="InterPro" id="IPR014710">
    <property type="entry name" value="RmlC-like_jellyroll"/>
</dbReference>
<evidence type="ECO:0000256" key="3">
    <source>
        <dbReference type="ARBA" id="ARBA00023163"/>
    </source>
</evidence>
<evidence type="ECO:0000313" key="5">
    <source>
        <dbReference type="EMBL" id="WMN16506.1"/>
    </source>
</evidence>
<dbReference type="CDD" id="cd06999">
    <property type="entry name" value="cupin_HpaA-like_N"/>
    <property type="match status" value="1"/>
</dbReference>
<dbReference type="PANTHER" id="PTHR43280:SF32">
    <property type="entry name" value="TRANSCRIPTIONAL REGULATORY PROTEIN"/>
    <property type="match status" value="1"/>
</dbReference>
<dbReference type="Gene3D" id="2.60.120.10">
    <property type="entry name" value="Jelly Rolls"/>
    <property type="match status" value="1"/>
</dbReference>
<keyword evidence="2" id="KW-0238">DNA-binding</keyword>
<evidence type="ECO:0000259" key="4">
    <source>
        <dbReference type="PROSITE" id="PS01124"/>
    </source>
</evidence>
<evidence type="ECO:0000256" key="1">
    <source>
        <dbReference type="ARBA" id="ARBA00023015"/>
    </source>
</evidence>
<protein>
    <submittedName>
        <fullName evidence="5">Helix-turn-helix domain-containing protein</fullName>
    </submittedName>
</protein>
<dbReference type="SUPFAM" id="SSF46689">
    <property type="entry name" value="Homeodomain-like"/>
    <property type="match status" value="1"/>
</dbReference>
<dbReference type="EMBL" id="CP133164">
    <property type="protein sequence ID" value="WMN16506.1"/>
    <property type="molecule type" value="Genomic_DNA"/>
</dbReference>
<name>A0ABY9NDR0_9PSED</name>
<evidence type="ECO:0000256" key="2">
    <source>
        <dbReference type="ARBA" id="ARBA00023125"/>
    </source>
</evidence>
<dbReference type="Proteomes" id="UP001237292">
    <property type="component" value="Chromosome"/>
</dbReference>
<dbReference type="PANTHER" id="PTHR43280">
    <property type="entry name" value="ARAC-FAMILY TRANSCRIPTIONAL REGULATOR"/>
    <property type="match status" value="1"/>
</dbReference>
<keyword evidence="3" id="KW-0804">Transcription</keyword>
<dbReference type="InterPro" id="IPR018062">
    <property type="entry name" value="HTH_AraC-typ_CS"/>
</dbReference>
<accession>A0ABY9NDR0</accession>
<sequence length="304" mass="34339">MNKPALASIPVFKLYGESLEWPTPDLLHCEPFSQRGRELHWEIKPHRHADLCQLLFVRRGQVQMQVEDQRTSLDEVAIQVVPPLSVHGFRFSEDIEGHVVTLAAPLVGHLQAQLGQARDILGTCASYPAGDDAQYLDGLFSALQDEYQGQQPAREMLMHSLVGLIVVWVGRQALQRSKASQRPQRARDYFNGFMQLVEAHYREHVKVEELAHKLGISVSHLNGTCRELAGQPALQIMHERQLLEAKRLLTYTGMTIYEISAELGFSDPTNFTRLFRRRVGISPKVFRDRLKAEQAGDPGSLSLT</sequence>
<dbReference type="InterPro" id="IPR020449">
    <property type="entry name" value="Tscrpt_reg_AraC-type_HTH"/>
</dbReference>
<dbReference type="InterPro" id="IPR018060">
    <property type="entry name" value="HTH_AraC"/>
</dbReference>
<feature type="domain" description="HTH araC/xylS-type" evidence="4">
    <location>
        <begin position="191"/>
        <end position="289"/>
    </location>
</feature>
<evidence type="ECO:0000313" key="6">
    <source>
        <dbReference type="Proteomes" id="UP001237292"/>
    </source>
</evidence>
<dbReference type="PRINTS" id="PR00032">
    <property type="entry name" value="HTHARAC"/>
</dbReference>
<organism evidence="5 6">
    <name type="scientific">Pseudomonas piscis</name>
    <dbReference type="NCBI Taxonomy" id="2614538"/>
    <lineage>
        <taxon>Bacteria</taxon>
        <taxon>Pseudomonadati</taxon>
        <taxon>Pseudomonadota</taxon>
        <taxon>Gammaproteobacteria</taxon>
        <taxon>Pseudomonadales</taxon>
        <taxon>Pseudomonadaceae</taxon>
        <taxon>Pseudomonas</taxon>
    </lineage>
</organism>
<dbReference type="Pfam" id="PF12833">
    <property type="entry name" value="HTH_18"/>
    <property type="match status" value="1"/>
</dbReference>
<dbReference type="PROSITE" id="PS01124">
    <property type="entry name" value="HTH_ARAC_FAMILY_2"/>
    <property type="match status" value="1"/>
</dbReference>
<keyword evidence="6" id="KW-1185">Reference proteome</keyword>
<dbReference type="SMART" id="SM00342">
    <property type="entry name" value="HTH_ARAC"/>
    <property type="match status" value="1"/>
</dbReference>
<proteinExistence type="predicted"/>
<dbReference type="InterPro" id="IPR009057">
    <property type="entry name" value="Homeodomain-like_sf"/>
</dbReference>
<gene>
    <name evidence="5" type="ORF">QL104_24615</name>
</gene>
<dbReference type="InterPro" id="IPR047264">
    <property type="entry name" value="Cupin_HpaA-like_N"/>
</dbReference>
<dbReference type="Gene3D" id="1.10.10.60">
    <property type="entry name" value="Homeodomain-like"/>
    <property type="match status" value="1"/>
</dbReference>
<dbReference type="PROSITE" id="PS00041">
    <property type="entry name" value="HTH_ARAC_FAMILY_1"/>
    <property type="match status" value="1"/>
</dbReference>
<dbReference type="SUPFAM" id="SSF51182">
    <property type="entry name" value="RmlC-like cupins"/>
    <property type="match status" value="1"/>
</dbReference>
<keyword evidence="1" id="KW-0805">Transcription regulation</keyword>
<dbReference type="InterPro" id="IPR011051">
    <property type="entry name" value="RmlC_Cupin_sf"/>
</dbReference>
<dbReference type="RefSeq" id="WP_085595162.1">
    <property type="nucleotide sequence ID" value="NZ_CP133164.1"/>
</dbReference>